<feature type="transmembrane region" description="Helical" evidence="7">
    <location>
        <begin position="306"/>
        <end position="327"/>
    </location>
</feature>
<feature type="transmembrane region" description="Helical" evidence="7">
    <location>
        <begin position="190"/>
        <end position="214"/>
    </location>
</feature>
<feature type="transmembrane region" description="Helical" evidence="7">
    <location>
        <begin position="366"/>
        <end position="390"/>
    </location>
</feature>
<comment type="similarity">
    <text evidence="2">Belongs to the nucleobase:cation symporter-2 (NCS2) (TC 2.A.40) family.</text>
</comment>
<dbReference type="PANTHER" id="PTHR42810">
    <property type="entry name" value="PURINE PERMEASE C1399.01C-RELATED"/>
    <property type="match status" value="1"/>
</dbReference>
<keyword evidence="3" id="KW-0813">Transport</keyword>
<keyword evidence="4 7" id="KW-0812">Transmembrane</keyword>
<reference evidence="8" key="1">
    <citation type="submission" date="2016-12" db="EMBL/GenBank/DDBJ databases">
        <authorList>
            <person name="Moulin L."/>
        </authorList>
    </citation>
    <scope>NUCLEOTIDE SEQUENCE [LARGE SCALE GENOMIC DNA]</scope>
    <source>
        <strain evidence="8">STM 7183</strain>
    </source>
</reference>
<comment type="caution">
    <text evidence="8">The sequence shown here is derived from an EMBL/GenBank/DDBJ whole genome shotgun (WGS) entry which is preliminary data.</text>
</comment>
<keyword evidence="6 7" id="KW-0472">Membrane</keyword>
<protein>
    <submittedName>
        <fullName evidence="8">Transmembrane protein, xanthine/uracil permease family protein</fullName>
    </submittedName>
</protein>
<feature type="transmembrane region" description="Helical" evidence="7">
    <location>
        <begin position="402"/>
        <end position="420"/>
    </location>
</feature>
<proteinExistence type="inferred from homology"/>
<evidence type="ECO:0000256" key="4">
    <source>
        <dbReference type="ARBA" id="ARBA00022692"/>
    </source>
</evidence>
<evidence type="ECO:0000256" key="7">
    <source>
        <dbReference type="SAM" id="Phobius"/>
    </source>
</evidence>
<name>A0A1N7SGI5_9BURK</name>
<accession>A0A1N7SGI5</accession>
<dbReference type="OrthoDB" id="9805749at2"/>
<feature type="transmembrane region" description="Helical" evidence="7">
    <location>
        <begin position="432"/>
        <end position="452"/>
    </location>
</feature>
<feature type="transmembrane region" description="Helical" evidence="7">
    <location>
        <begin position="162"/>
        <end position="184"/>
    </location>
</feature>
<dbReference type="NCBIfam" id="NF037981">
    <property type="entry name" value="NCS2_1"/>
    <property type="match status" value="1"/>
</dbReference>
<feature type="transmembrane region" description="Helical" evidence="7">
    <location>
        <begin position="119"/>
        <end position="141"/>
    </location>
</feature>
<evidence type="ECO:0000313" key="8">
    <source>
        <dbReference type="EMBL" id="SIT46513.1"/>
    </source>
</evidence>
<feature type="transmembrane region" description="Helical" evidence="7">
    <location>
        <begin position="267"/>
        <end position="286"/>
    </location>
</feature>
<evidence type="ECO:0000256" key="6">
    <source>
        <dbReference type="ARBA" id="ARBA00023136"/>
    </source>
</evidence>
<dbReference type="PANTHER" id="PTHR42810:SF2">
    <property type="entry name" value="PURINE PERMEASE C1399.01C-RELATED"/>
    <property type="match status" value="1"/>
</dbReference>
<feature type="transmembrane region" description="Helical" evidence="7">
    <location>
        <begin position="75"/>
        <end position="99"/>
    </location>
</feature>
<keyword evidence="5 7" id="KW-1133">Transmembrane helix</keyword>
<comment type="subcellular location">
    <subcellularLocation>
        <location evidence="1">Membrane</location>
        <topology evidence="1">Multi-pass membrane protein</topology>
    </subcellularLocation>
</comment>
<organism evidence="8 9">
    <name type="scientific">Paraburkholderia piptadeniae</name>
    <dbReference type="NCBI Taxonomy" id="1701573"/>
    <lineage>
        <taxon>Bacteria</taxon>
        <taxon>Pseudomonadati</taxon>
        <taxon>Pseudomonadota</taxon>
        <taxon>Betaproteobacteria</taxon>
        <taxon>Burkholderiales</taxon>
        <taxon>Burkholderiaceae</taxon>
        <taxon>Paraburkholderia</taxon>
    </lineage>
</organism>
<feature type="transmembrane region" description="Helical" evidence="7">
    <location>
        <begin position="42"/>
        <end position="63"/>
    </location>
</feature>
<dbReference type="GO" id="GO:0042907">
    <property type="term" value="F:xanthine transmembrane transporter activity"/>
    <property type="evidence" value="ECO:0007669"/>
    <property type="project" value="TreeGrafter"/>
</dbReference>
<dbReference type="GO" id="GO:0005886">
    <property type="term" value="C:plasma membrane"/>
    <property type="evidence" value="ECO:0007669"/>
    <property type="project" value="TreeGrafter"/>
</dbReference>
<sequence>MEHTLSTNIPKPGAAIREAAAEHASARVFDVGINERLPLSQLVVLAPQNVFGMTGMFVFPGILGRAFHLPDPQIAYLYGMTFMSCGIVTILQSVLLLRLPVAQGPYAGSFGALLTVGHLQSGGLGTAFGSFFAASLIWCLLTAPIRGRSVAGMFARHLRLPIISGMIVMLIMVQISSVALPTWIGSPKSPGFPVVNLLSGAVAVAGIVFAMLWGGRRLRRVAILLGLALGTLAYTLFQPVSFAAVAAAPFVVEPHVFPFGFGVRPDLVAVFLLVLIPAGMGSMALYQTVAEWGQETLSPGRMSEGLFGVAIGSVVAAMWGGFSTIAYPDNIGILRATRVGSRYVTLAAGILLIVLGGCVKFDMLLVVVPIPVISAAATLLFGIVFMHGVHILAQVEWDDQRLIAAGLAFLVGLGGLFISPEVIHAMPLMLQLVLQQPVISGGLTLVVLHTLLCSKQQPKTSAAAHARAQNQA</sequence>
<dbReference type="EMBL" id="CYGY02000051">
    <property type="protein sequence ID" value="SIT46513.1"/>
    <property type="molecule type" value="Genomic_DNA"/>
</dbReference>
<gene>
    <name evidence="8" type="ORF">BN2476_510031</name>
</gene>
<evidence type="ECO:0000256" key="5">
    <source>
        <dbReference type="ARBA" id="ARBA00022989"/>
    </source>
</evidence>
<feature type="transmembrane region" description="Helical" evidence="7">
    <location>
        <begin position="221"/>
        <end position="247"/>
    </location>
</feature>
<evidence type="ECO:0000256" key="1">
    <source>
        <dbReference type="ARBA" id="ARBA00004141"/>
    </source>
</evidence>
<dbReference type="Pfam" id="PF00860">
    <property type="entry name" value="Xan_ur_permease"/>
    <property type="match status" value="1"/>
</dbReference>
<feature type="transmembrane region" description="Helical" evidence="7">
    <location>
        <begin position="339"/>
        <end position="359"/>
    </location>
</feature>
<evidence type="ECO:0000313" key="9">
    <source>
        <dbReference type="Proteomes" id="UP000195569"/>
    </source>
</evidence>
<dbReference type="InterPro" id="IPR006043">
    <property type="entry name" value="NCS2"/>
</dbReference>
<keyword evidence="9" id="KW-1185">Reference proteome</keyword>
<evidence type="ECO:0000256" key="3">
    <source>
        <dbReference type="ARBA" id="ARBA00022448"/>
    </source>
</evidence>
<evidence type="ECO:0000256" key="2">
    <source>
        <dbReference type="ARBA" id="ARBA00008821"/>
    </source>
</evidence>
<dbReference type="AlphaFoldDB" id="A0A1N7SGI5"/>
<dbReference type="Proteomes" id="UP000195569">
    <property type="component" value="Unassembled WGS sequence"/>
</dbReference>